<evidence type="ECO:0000256" key="3">
    <source>
        <dbReference type="ARBA" id="ARBA00022692"/>
    </source>
</evidence>
<evidence type="ECO:0000256" key="1">
    <source>
        <dbReference type="ARBA" id="ARBA00004651"/>
    </source>
</evidence>
<evidence type="ECO:0000259" key="7">
    <source>
        <dbReference type="Pfam" id="PF02687"/>
    </source>
</evidence>
<evidence type="ECO:0000256" key="4">
    <source>
        <dbReference type="ARBA" id="ARBA00022989"/>
    </source>
</evidence>
<evidence type="ECO:0000256" key="6">
    <source>
        <dbReference type="SAM" id="Phobius"/>
    </source>
</evidence>
<organism evidence="8 10">
    <name type="scientific">Blautia wexlerae</name>
    <dbReference type="NCBI Taxonomy" id="418240"/>
    <lineage>
        <taxon>Bacteria</taxon>
        <taxon>Bacillati</taxon>
        <taxon>Bacillota</taxon>
        <taxon>Clostridia</taxon>
        <taxon>Lachnospirales</taxon>
        <taxon>Lachnospiraceae</taxon>
        <taxon>Blautia</taxon>
    </lineage>
</organism>
<dbReference type="InterPro" id="IPR050250">
    <property type="entry name" value="Macrolide_Exporter_MacB"/>
</dbReference>
<dbReference type="Pfam" id="PF02687">
    <property type="entry name" value="FtsX"/>
    <property type="match status" value="1"/>
</dbReference>
<dbReference type="GO" id="GO:0005886">
    <property type="term" value="C:plasma membrane"/>
    <property type="evidence" value="ECO:0007669"/>
    <property type="project" value="UniProtKB-SubCell"/>
</dbReference>
<feature type="domain" description="ABC3 transporter permease C-terminal" evidence="7">
    <location>
        <begin position="275"/>
        <end position="389"/>
    </location>
</feature>
<gene>
    <name evidence="8" type="ORF">ERS852523_04307</name>
    <name evidence="9" type="ORF">GT728_19750</name>
</gene>
<dbReference type="GO" id="GO:0022857">
    <property type="term" value="F:transmembrane transporter activity"/>
    <property type="evidence" value="ECO:0007669"/>
    <property type="project" value="TreeGrafter"/>
</dbReference>
<dbReference type="PANTHER" id="PTHR30572">
    <property type="entry name" value="MEMBRANE COMPONENT OF TRANSPORTER-RELATED"/>
    <property type="match status" value="1"/>
</dbReference>
<reference evidence="9 11" key="2">
    <citation type="journal article" date="2019" name="Nat. Med.">
        <title>A library of human gut bacterial isolates paired with longitudinal multiomics data enables mechanistic microbiome research.</title>
        <authorList>
            <person name="Poyet M."/>
            <person name="Groussin M."/>
            <person name="Gibbons S.M."/>
            <person name="Avila-Pacheco J."/>
            <person name="Jiang X."/>
            <person name="Kearney S.M."/>
            <person name="Perrotta A.R."/>
            <person name="Berdy B."/>
            <person name="Zhao S."/>
            <person name="Lieberman T.D."/>
            <person name="Swanson P.K."/>
            <person name="Smith M."/>
            <person name="Roesemann S."/>
            <person name="Alexander J.E."/>
            <person name="Rich S.A."/>
            <person name="Livny J."/>
            <person name="Vlamakis H."/>
            <person name="Clish C."/>
            <person name="Bullock K."/>
            <person name="Deik A."/>
            <person name="Scott J."/>
            <person name="Pierce K.A."/>
            <person name="Xavier R.J."/>
            <person name="Alm E.J."/>
        </authorList>
    </citation>
    <scope>NUCLEOTIDE SEQUENCE [LARGE SCALE GENOMIC DNA]</scope>
    <source>
        <strain evidence="9 11">BIOML-A1</strain>
    </source>
</reference>
<dbReference type="EMBL" id="WWVQ01000089">
    <property type="protein sequence ID" value="MZL35347.1"/>
    <property type="molecule type" value="Genomic_DNA"/>
</dbReference>
<feature type="transmembrane region" description="Helical" evidence="6">
    <location>
        <begin position="368"/>
        <end position="393"/>
    </location>
</feature>
<accession>A0A174UBP9</accession>
<sequence length="405" mass="46732">MMFFGDRAVKYIVRKKSRTIILILIFIVVNILNITMLTISKNTNNMQSEIKQDTQSKIIIEKKNDYNISAKDIDFIKQNNEVININRISLQYAYPNNFNNFKGKIENNLREKMVTLYGYDDLSKDSRFAELEMKLVKGELINNKSKNAIIINQKLADSNSLDLGDKLVFRSTDKVIEGTICGIYESSIQDKQPETMTSFYRIENIIFVSQDISVILNNKEIYTKVVVYIADPEKIKTVEKQIADYFEGKVNISVSDSMYQKIQMQLRQIERISNLILGGITLITLFVITLLYCIWIRDRKKEFGIFLSLGYTKRNIFFQIFTESELILFVSVIMGSLLSGQIINVAMGLFNEIQVSRINLDMGINFEIISQVFITEMGITLIAILMAMLSVFVKRPREILSEMED</sequence>
<protein>
    <submittedName>
        <fullName evidence="8 9">FtsX-like permease family</fullName>
    </submittedName>
</protein>
<keyword evidence="2" id="KW-1003">Cell membrane</keyword>
<dbReference type="InterPro" id="IPR003838">
    <property type="entry name" value="ABC3_permease_C"/>
</dbReference>
<evidence type="ECO:0000313" key="11">
    <source>
        <dbReference type="Proteomes" id="UP000477285"/>
    </source>
</evidence>
<keyword evidence="5 6" id="KW-0472">Membrane</keyword>
<dbReference type="Proteomes" id="UP000095712">
    <property type="component" value="Unassembled WGS sequence"/>
</dbReference>
<dbReference type="AlphaFoldDB" id="A0A174UBP9"/>
<feature type="transmembrane region" description="Helical" evidence="6">
    <location>
        <begin position="20"/>
        <end position="39"/>
    </location>
</feature>
<evidence type="ECO:0000256" key="2">
    <source>
        <dbReference type="ARBA" id="ARBA00022475"/>
    </source>
</evidence>
<feature type="transmembrane region" description="Helical" evidence="6">
    <location>
        <begin position="275"/>
        <end position="295"/>
    </location>
</feature>
<dbReference type="PANTHER" id="PTHR30572:SF9">
    <property type="entry name" value="ABC TRANSPORTER PERMEASE PROTEIN"/>
    <property type="match status" value="1"/>
</dbReference>
<name>A0A174UBP9_9FIRM</name>
<feature type="transmembrane region" description="Helical" evidence="6">
    <location>
        <begin position="326"/>
        <end position="348"/>
    </location>
</feature>
<comment type="subcellular location">
    <subcellularLocation>
        <location evidence="1">Cell membrane</location>
        <topology evidence="1">Multi-pass membrane protein</topology>
    </subcellularLocation>
</comment>
<dbReference type="OrthoDB" id="9812886at2"/>
<keyword evidence="3 6" id="KW-0812">Transmembrane</keyword>
<dbReference type="RefSeq" id="WP_055154093.1">
    <property type="nucleotide sequence ID" value="NZ_CZAW01000100.1"/>
</dbReference>
<proteinExistence type="predicted"/>
<keyword evidence="4 6" id="KW-1133">Transmembrane helix</keyword>
<evidence type="ECO:0000256" key="5">
    <source>
        <dbReference type="ARBA" id="ARBA00023136"/>
    </source>
</evidence>
<dbReference type="EMBL" id="CZAW01000100">
    <property type="protein sequence ID" value="CUQ18796.1"/>
    <property type="molecule type" value="Genomic_DNA"/>
</dbReference>
<evidence type="ECO:0000313" key="9">
    <source>
        <dbReference type="EMBL" id="MZL35347.1"/>
    </source>
</evidence>
<evidence type="ECO:0000313" key="8">
    <source>
        <dbReference type="EMBL" id="CUQ18796.1"/>
    </source>
</evidence>
<evidence type="ECO:0000313" key="10">
    <source>
        <dbReference type="Proteomes" id="UP000095712"/>
    </source>
</evidence>
<reference evidence="8 10" key="1">
    <citation type="submission" date="2015-09" db="EMBL/GenBank/DDBJ databases">
        <authorList>
            <consortium name="Pathogen Informatics"/>
        </authorList>
    </citation>
    <scope>NUCLEOTIDE SEQUENCE [LARGE SCALE GENOMIC DNA]</scope>
    <source>
        <strain evidence="8 10">2789STDY5834911</strain>
    </source>
</reference>
<dbReference type="Proteomes" id="UP000477285">
    <property type="component" value="Unassembled WGS sequence"/>
</dbReference>